<dbReference type="PANTHER" id="PTHR42788">
    <property type="entry name" value="TAURINE IMPORT ATP-BINDING PROTEIN-RELATED"/>
    <property type="match status" value="1"/>
</dbReference>
<keyword evidence="4 6" id="KW-0067">ATP-binding</keyword>
<dbReference type="PANTHER" id="PTHR42788:SF13">
    <property type="entry name" value="ALIPHATIC SULFONATES IMPORT ATP-BINDING PROTEIN SSUB"/>
    <property type="match status" value="1"/>
</dbReference>
<dbReference type="PROSITE" id="PS00211">
    <property type="entry name" value="ABC_TRANSPORTER_1"/>
    <property type="match status" value="1"/>
</dbReference>
<evidence type="ECO:0000259" key="5">
    <source>
        <dbReference type="PROSITE" id="PS50893"/>
    </source>
</evidence>
<dbReference type="OrthoDB" id="9802264at2"/>
<comment type="similarity">
    <text evidence="1">Belongs to the ABC transporter superfamily.</text>
</comment>
<evidence type="ECO:0000313" key="7">
    <source>
        <dbReference type="Proteomes" id="UP000243778"/>
    </source>
</evidence>
<dbReference type="CDD" id="cd03293">
    <property type="entry name" value="ABC_NrtD_SsuB_transporters"/>
    <property type="match status" value="1"/>
</dbReference>
<dbReference type="GO" id="GO:0005524">
    <property type="term" value="F:ATP binding"/>
    <property type="evidence" value="ECO:0007669"/>
    <property type="project" value="UniProtKB-KW"/>
</dbReference>
<accession>A0A1H3G6M9</accession>
<dbReference type="InterPro" id="IPR017871">
    <property type="entry name" value="ABC_transporter-like_CS"/>
</dbReference>
<evidence type="ECO:0000313" key="6">
    <source>
        <dbReference type="EMBL" id="SDX98707.1"/>
    </source>
</evidence>
<dbReference type="SMART" id="SM00382">
    <property type="entry name" value="AAA"/>
    <property type="match status" value="1"/>
</dbReference>
<dbReference type="Pfam" id="PF00005">
    <property type="entry name" value="ABC_tran"/>
    <property type="match status" value="1"/>
</dbReference>
<keyword evidence="7" id="KW-1185">Reference proteome</keyword>
<gene>
    <name evidence="6" type="ORF">SAMN05216287_4253</name>
</gene>
<evidence type="ECO:0000256" key="4">
    <source>
        <dbReference type="ARBA" id="ARBA00022840"/>
    </source>
</evidence>
<dbReference type="InterPro" id="IPR027417">
    <property type="entry name" value="P-loop_NTPase"/>
</dbReference>
<dbReference type="InterPro" id="IPR003593">
    <property type="entry name" value="AAA+_ATPase"/>
</dbReference>
<dbReference type="PROSITE" id="PS50893">
    <property type="entry name" value="ABC_TRANSPORTER_2"/>
    <property type="match status" value="1"/>
</dbReference>
<dbReference type="InterPro" id="IPR050166">
    <property type="entry name" value="ABC_transporter_ATP-bind"/>
</dbReference>
<name>A0A1H3G6M9_9PSED</name>
<dbReference type="GO" id="GO:0016887">
    <property type="term" value="F:ATP hydrolysis activity"/>
    <property type="evidence" value="ECO:0007669"/>
    <property type="project" value="InterPro"/>
</dbReference>
<evidence type="ECO:0000256" key="2">
    <source>
        <dbReference type="ARBA" id="ARBA00022448"/>
    </source>
</evidence>
<keyword evidence="2" id="KW-0813">Transport</keyword>
<organism evidence="6 7">
    <name type="scientific">Pseudomonas kuykendallii</name>
    <dbReference type="NCBI Taxonomy" id="1007099"/>
    <lineage>
        <taxon>Bacteria</taxon>
        <taxon>Pseudomonadati</taxon>
        <taxon>Pseudomonadota</taxon>
        <taxon>Gammaproteobacteria</taxon>
        <taxon>Pseudomonadales</taxon>
        <taxon>Pseudomonadaceae</taxon>
        <taxon>Pseudomonas</taxon>
    </lineage>
</organism>
<keyword evidence="3" id="KW-0547">Nucleotide-binding</keyword>
<dbReference type="Gene3D" id="3.40.50.300">
    <property type="entry name" value="P-loop containing nucleotide triphosphate hydrolases"/>
    <property type="match status" value="1"/>
</dbReference>
<evidence type="ECO:0000256" key="1">
    <source>
        <dbReference type="ARBA" id="ARBA00005417"/>
    </source>
</evidence>
<dbReference type="AlphaFoldDB" id="A0A1H3G6M9"/>
<dbReference type="Proteomes" id="UP000243778">
    <property type="component" value="Unassembled WGS sequence"/>
</dbReference>
<dbReference type="STRING" id="1007099.SAMN05216287_4253"/>
<proteinExistence type="inferred from homology"/>
<dbReference type="SUPFAM" id="SSF52540">
    <property type="entry name" value="P-loop containing nucleoside triphosphate hydrolases"/>
    <property type="match status" value="1"/>
</dbReference>
<feature type="domain" description="ABC transporter" evidence="5">
    <location>
        <begin position="6"/>
        <end position="238"/>
    </location>
</feature>
<protein>
    <submittedName>
        <fullName evidence="6">NitT/TauT family transport system ATP-binding protein</fullName>
    </submittedName>
</protein>
<sequence length="264" mass="29115">MTLPAIECRNLNKIWNAQSHAPLQTLKDVSFCVGRGELNVLLGPSGCGKSTLLYLIAGLDEPSSGQLLCDGEPLQGPSPERGMIFQEAALYPWLNILDNVGFGLSLQGIGKAARNAKAMELLEAVGLQPFWDKKPSELSGGMRQRAAMARALCMNPKVLMMDEPFAALDIQTRSKMQDYLIALWQRSQASILLVTHSIEEAIGLADNILVFTSRPGRIKTQIKVELPRPRNPRDPAFHQLQDHLADLMADEVNRAFAEQESAHF</sequence>
<evidence type="ECO:0000256" key="3">
    <source>
        <dbReference type="ARBA" id="ARBA00022741"/>
    </source>
</evidence>
<reference evidence="7" key="1">
    <citation type="submission" date="2016-10" db="EMBL/GenBank/DDBJ databases">
        <authorList>
            <person name="Varghese N."/>
            <person name="Submissions S."/>
        </authorList>
    </citation>
    <scope>NUCLEOTIDE SEQUENCE [LARGE SCALE GENOMIC DNA]</scope>
    <source>
        <strain evidence="7">NRRL B-59562</strain>
    </source>
</reference>
<dbReference type="InterPro" id="IPR003439">
    <property type="entry name" value="ABC_transporter-like_ATP-bd"/>
</dbReference>
<dbReference type="EMBL" id="FNNU01000009">
    <property type="protein sequence ID" value="SDX98707.1"/>
    <property type="molecule type" value="Genomic_DNA"/>
</dbReference>